<gene>
    <name evidence="1" type="ORF">HICCMSTLAB_LOCUS1580</name>
</gene>
<keyword evidence="2" id="KW-1185">Reference proteome</keyword>
<dbReference type="EMBL" id="CAJNRD030001116">
    <property type="protein sequence ID" value="CAG5075426.1"/>
    <property type="molecule type" value="Genomic_DNA"/>
</dbReference>
<evidence type="ECO:0000313" key="2">
    <source>
        <dbReference type="Proteomes" id="UP000786811"/>
    </source>
</evidence>
<dbReference type="AlphaFoldDB" id="A0A8J2H060"/>
<proteinExistence type="predicted"/>
<comment type="caution">
    <text evidence="1">The sequence shown here is derived from an EMBL/GenBank/DDBJ whole genome shotgun (WGS) entry which is preliminary data.</text>
</comment>
<protein>
    <submittedName>
        <fullName evidence="1">Uncharacterized protein</fullName>
    </submittedName>
</protein>
<dbReference type="OrthoDB" id="8046321at2759"/>
<dbReference type="Proteomes" id="UP000786811">
    <property type="component" value="Unassembled WGS sequence"/>
</dbReference>
<evidence type="ECO:0000313" key="1">
    <source>
        <dbReference type="EMBL" id="CAG5075426.1"/>
    </source>
</evidence>
<name>A0A8J2H060_COTCN</name>
<reference evidence="1" key="1">
    <citation type="submission" date="2021-04" db="EMBL/GenBank/DDBJ databases">
        <authorList>
            <person name="Chebbi M.A.C M."/>
        </authorList>
    </citation>
    <scope>NUCLEOTIDE SEQUENCE</scope>
</reference>
<accession>A0A8J2H060</accession>
<sequence length="77" mass="9398">MGVLQDEFNLPIIYHVKRNCTCKIININNDQETIFDFSKALPKVDIIEKHRLNEDYWWLKNDAKHIDEIRKRTIWKQ</sequence>
<organism evidence="1 2">
    <name type="scientific">Cotesia congregata</name>
    <name type="common">Parasitoid wasp</name>
    <name type="synonym">Apanteles congregatus</name>
    <dbReference type="NCBI Taxonomy" id="51543"/>
    <lineage>
        <taxon>Eukaryota</taxon>
        <taxon>Metazoa</taxon>
        <taxon>Ecdysozoa</taxon>
        <taxon>Arthropoda</taxon>
        <taxon>Hexapoda</taxon>
        <taxon>Insecta</taxon>
        <taxon>Pterygota</taxon>
        <taxon>Neoptera</taxon>
        <taxon>Endopterygota</taxon>
        <taxon>Hymenoptera</taxon>
        <taxon>Apocrita</taxon>
        <taxon>Ichneumonoidea</taxon>
        <taxon>Braconidae</taxon>
        <taxon>Microgastrinae</taxon>
        <taxon>Cotesia</taxon>
    </lineage>
</organism>